<dbReference type="RefSeq" id="XP_031555454.1">
    <property type="nucleotide sequence ID" value="XM_031699594.1"/>
</dbReference>
<dbReference type="AlphaFoldDB" id="A0A6P8HGC0"/>
<dbReference type="Proteomes" id="UP000515163">
    <property type="component" value="Unplaced"/>
</dbReference>
<dbReference type="InterPro" id="IPR058771">
    <property type="entry name" value="PWI_CCDC43"/>
</dbReference>
<sequence>MEVESGGDFEQWLCLKLKHLGLDEEVFGSYVTGVLDEEDSNDDDRQEALVGILDGMTEAPVEEVSDEILSRWKISRADVIKKRQLDKEQEVADKRNKLAQIMEKQASTLSTAKPAKQVDAELKRKLLNEYGHQSEEENYSDSEDEVETLEARVPPRLTGNEQDLFKNTNSQAVQEKEREKREKEKKESEQKKQQIKDAKEKQKQKNDDRKEKEKKRTQKGERRR</sequence>
<dbReference type="GeneID" id="116292310"/>
<evidence type="ECO:0000256" key="2">
    <source>
        <dbReference type="ARBA" id="ARBA00016648"/>
    </source>
</evidence>
<proteinExistence type="inferred from homology"/>
<feature type="compositionally biased region" description="Acidic residues" evidence="4">
    <location>
        <begin position="136"/>
        <end position="148"/>
    </location>
</feature>
<dbReference type="KEGG" id="aten:116292310"/>
<dbReference type="PANTHER" id="PTHR31684:SF2">
    <property type="entry name" value="COILED-COIL DOMAIN-CONTAINING PROTEIN 43"/>
    <property type="match status" value="1"/>
</dbReference>
<gene>
    <name evidence="7" type="primary">LOC116292310</name>
</gene>
<evidence type="ECO:0000256" key="1">
    <source>
        <dbReference type="ARBA" id="ARBA00005305"/>
    </source>
</evidence>
<accession>A0A6P8HGC0</accession>
<name>A0A6P8HGC0_ACTTE</name>
<dbReference type="OrthoDB" id="2187466at2759"/>
<feature type="compositionally biased region" description="Basic and acidic residues" evidence="4">
    <location>
        <begin position="174"/>
        <end position="211"/>
    </location>
</feature>
<reference evidence="7" key="1">
    <citation type="submission" date="2025-08" db="UniProtKB">
        <authorList>
            <consortium name="RefSeq"/>
        </authorList>
    </citation>
    <scope>IDENTIFICATION</scope>
    <source>
        <tissue evidence="7">Tentacle</tissue>
    </source>
</reference>
<dbReference type="Pfam" id="PF26091">
    <property type="entry name" value="PWI_CCDC43"/>
    <property type="match status" value="1"/>
</dbReference>
<feature type="compositionally biased region" description="Basic and acidic residues" evidence="4">
    <location>
        <begin position="124"/>
        <end position="135"/>
    </location>
</feature>
<feature type="region of interest" description="Disordered" evidence="4">
    <location>
        <begin position="124"/>
        <end position="224"/>
    </location>
</feature>
<evidence type="ECO:0000313" key="6">
    <source>
        <dbReference type="Proteomes" id="UP000515163"/>
    </source>
</evidence>
<evidence type="ECO:0000256" key="4">
    <source>
        <dbReference type="SAM" id="MobiDB-lite"/>
    </source>
</evidence>
<evidence type="ECO:0000256" key="3">
    <source>
        <dbReference type="ARBA" id="ARBA00023054"/>
    </source>
</evidence>
<feature type="compositionally biased region" description="Basic residues" evidence="4">
    <location>
        <begin position="212"/>
        <end position="224"/>
    </location>
</feature>
<feature type="domain" description="CCDC43 PWI-like" evidence="5">
    <location>
        <begin position="6"/>
        <end position="75"/>
    </location>
</feature>
<keyword evidence="3" id="KW-0175">Coiled coil</keyword>
<evidence type="ECO:0000313" key="7">
    <source>
        <dbReference type="RefSeq" id="XP_031555454.1"/>
    </source>
</evidence>
<dbReference type="FunCoup" id="A0A6P8HGC0">
    <property type="interactions" value="1007"/>
</dbReference>
<feature type="compositionally biased region" description="Polar residues" evidence="4">
    <location>
        <begin position="159"/>
        <end position="173"/>
    </location>
</feature>
<dbReference type="InParanoid" id="A0A6P8HGC0"/>
<evidence type="ECO:0000259" key="5">
    <source>
        <dbReference type="Pfam" id="PF26091"/>
    </source>
</evidence>
<comment type="similarity">
    <text evidence="1">Belongs to the CCDC43 family.</text>
</comment>
<keyword evidence="6" id="KW-1185">Reference proteome</keyword>
<dbReference type="InterPro" id="IPR037666">
    <property type="entry name" value="CCDC43"/>
</dbReference>
<protein>
    <recommendedName>
        <fullName evidence="2">Coiled-coil domain-containing protein 43</fullName>
    </recommendedName>
</protein>
<dbReference type="PANTHER" id="PTHR31684">
    <property type="entry name" value="COILED-COIL DOMAIN-CONTAINING PROTEIN 43"/>
    <property type="match status" value="1"/>
</dbReference>
<organism evidence="6 7">
    <name type="scientific">Actinia tenebrosa</name>
    <name type="common">Australian red waratah sea anemone</name>
    <dbReference type="NCBI Taxonomy" id="6105"/>
    <lineage>
        <taxon>Eukaryota</taxon>
        <taxon>Metazoa</taxon>
        <taxon>Cnidaria</taxon>
        <taxon>Anthozoa</taxon>
        <taxon>Hexacorallia</taxon>
        <taxon>Actiniaria</taxon>
        <taxon>Actiniidae</taxon>
        <taxon>Actinia</taxon>
    </lineage>
</organism>